<evidence type="ECO:0000256" key="1">
    <source>
        <dbReference type="SAM" id="Phobius"/>
    </source>
</evidence>
<gene>
    <name evidence="2" type="ORF">HMF7854_04515</name>
</gene>
<keyword evidence="3" id="KW-1185">Reference proteome</keyword>
<sequence length="111" mass="12370">MNRSEAFLLWTLCYFAALTAFAARIAHQLFSLGSEPPEDPVELAHWRRRRRWLMTSEFSALPMFATLSVLAAEQGWVSPVTAVIAALCAGALGFAFFLHALEAVVMRRINS</sequence>
<evidence type="ECO:0000313" key="3">
    <source>
        <dbReference type="Proteomes" id="UP000274661"/>
    </source>
</evidence>
<keyword evidence="1" id="KW-0812">Transmembrane</keyword>
<dbReference type="OrthoDB" id="7510753at2"/>
<accession>A0A429V8F1</accession>
<proteinExistence type="predicted"/>
<protein>
    <submittedName>
        <fullName evidence="2">Uncharacterized protein</fullName>
    </submittedName>
</protein>
<comment type="caution">
    <text evidence="2">The sequence shown here is derived from an EMBL/GenBank/DDBJ whole genome shotgun (WGS) entry which is preliminary data.</text>
</comment>
<evidence type="ECO:0000313" key="2">
    <source>
        <dbReference type="EMBL" id="RST30172.1"/>
    </source>
</evidence>
<dbReference type="AlphaFoldDB" id="A0A429V8F1"/>
<reference evidence="2 3" key="1">
    <citation type="submission" date="2018-12" db="EMBL/GenBank/DDBJ databases">
        <title>Sphingomonas sp. HMF7854 Genome sequencing and assembly.</title>
        <authorList>
            <person name="Cha I."/>
            <person name="Kang H."/>
            <person name="Kim H."/>
            <person name="Kang J."/>
            <person name="Joh K."/>
        </authorList>
    </citation>
    <scope>NUCLEOTIDE SEQUENCE [LARGE SCALE GENOMIC DNA]</scope>
    <source>
        <strain evidence="2 3">HMF7854</strain>
    </source>
</reference>
<keyword evidence="1" id="KW-1133">Transmembrane helix</keyword>
<organism evidence="2 3">
    <name type="scientific">Sphingomonas ginkgonis</name>
    <dbReference type="NCBI Taxonomy" id="2315330"/>
    <lineage>
        <taxon>Bacteria</taxon>
        <taxon>Pseudomonadati</taxon>
        <taxon>Pseudomonadota</taxon>
        <taxon>Alphaproteobacteria</taxon>
        <taxon>Sphingomonadales</taxon>
        <taxon>Sphingomonadaceae</taxon>
        <taxon>Sphingomonas</taxon>
    </lineage>
</organism>
<keyword evidence="1" id="KW-0472">Membrane</keyword>
<dbReference type="Proteomes" id="UP000274661">
    <property type="component" value="Unassembled WGS sequence"/>
</dbReference>
<dbReference type="RefSeq" id="WP_126718007.1">
    <property type="nucleotide sequence ID" value="NZ_RWJF01000001.1"/>
</dbReference>
<name>A0A429V8F1_9SPHN</name>
<dbReference type="EMBL" id="RWJF01000001">
    <property type="protein sequence ID" value="RST30172.1"/>
    <property type="molecule type" value="Genomic_DNA"/>
</dbReference>
<feature type="transmembrane region" description="Helical" evidence="1">
    <location>
        <begin position="76"/>
        <end position="101"/>
    </location>
</feature>